<dbReference type="InterPro" id="IPR012816">
    <property type="entry name" value="NADAR"/>
</dbReference>
<dbReference type="AlphaFoldDB" id="A0A6C0H9J7"/>
<sequence>MNNLYYEKYNKYKLKYLNAIHKNKLYGGMEASSTIIPRMPGYDDIHNQTDEDVLINSVIAFYGSNSNGINKKDLIDEYYGFECLCNFYPCKITININTSLYHRDKYIIWTFQNAEAAFQAVKFNKILLKIKPSYNKPKNDDYKKVFDECFDNIDKYLEDYKNYSDEDNVNGWINLIYFFTLTKFTGAQIFILSNLLSFLIEKEPDCFITFNTNRDPQSISHTKNFKYGQDNGKSTYAISWMFIVLRIKFKYNETLKNVLLSTKNTFLIEHNIKQGRDYTWSDNNNGTGSNLLGLVLMLVRDEIMGTKEWTNYFADWLKQTISESEQLREILNESIRIYNTEMINSQTSPTSWKSNKKEINIDTALRHYNGYTNPFFKDTNTGIYLVLPSDWIKTVLKIATLLNKNIINIYDKKKELIKNLPIEDIKQFITGINI</sequence>
<feature type="domain" description="NADAR" evidence="1">
    <location>
        <begin position="238"/>
        <end position="303"/>
    </location>
</feature>
<accession>A0A6C0H9J7</accession>
<dbReference type="CDD" id="cd15457">
    <property type="entry name" value="NADAR"/>
    <property type="match status" value="1"/>
</dbReference>
<reference evidence="2" key="1">
    <citation type="journal article" date="2020" name="Nature">
        <title>Giant virus diversity and host interactions through global metagenomics.</title>
        <authorList>
            <person name="Schulz F."/>
            <person name="Roux S."/>
            <person name="Paez-Espino D."/>
            <person name="Jungbluth S."/>
            <person name="Walsh D.A."/>
            <person name="Denef V.J."/>
            <person name="McMahon K.D."/>
            <person name="Konstantinidis K.T."/>
            <person name="Eloe-Fadrosh E.A."/>
            <person name="Kyrpides N.C."/>
            <person name="Woyke T."/>
        </authorList>
    </citation>
    <scope>NUCLEOTIDE SEQUENCE</scope>
    <source>
        <strain evidence="2">GVMAG-M-3300023179-82</strain>
    </source>
</reference>
<evidence type="ECO:0000259" key="1">
    <source>
        <dbReference type="Pfam" id="PF08719"/>
    </source>
</evidence>
<dbReference type="Gene3D" id="1.10.357.40">
    <property type="entry name" value="YbiA-like"/>
    <property type="match status" value="1"/>
</dbReference>
<evidence type="ECO:0000313" key="2">
    <source>
        <dbReference type="EMBL" id="QHT76673.1"/>
    </source>
</evidence>
<dbReference type="EMBL" id="MN739899">
    <property type="protein sequence ID" value="QHT76673.1"/>
    <property type="molecule type" value="Genomic_DNA"/>
</dbReference>
<proteinExistence type="predicted"/>
<dbReference type="SUPFAM" id="SSF143990">
    <property type="entry name" value="YbiA-like"/>
    <property type="match status" value="1"/>
</dbReference>
<name>A0A6C0H9J7_9ZZZZ</name>
<protein>
    <recommendedName>
        <fullName evidence="1">NADAR domain-containing protein</fullName>
    </recommendedName>
</protein>
<organism evidence="2">
    <name type="scientific">viral metagenome</name>
    <dbReference type="NCBI Taxonomy" id="1070528"/>
    <lineage>
        <taxon>unclassified sequences</taxon>
        <taxon>metagenomes</taxon>
        <taxon>organismal metagenomes</taxon>
    </lineage>
</organism>
<dbReference type="Pfam" id="PF08719">
    <property type="entry name" value="NADAR"/>
    <property type="match status" value="1"/>
</dbReference>
<dbReference type="InterPro" id="IPR037238">
    <property type="entry name" value="YbiA-like_sf"/>
</dbReference>